<proteinExistence type="predicted"/>
<reference evidence="2 3" key="1">
    <citation type="journal article" date="2019" name="Nat. Ecol. Evol.">
        <title>Megaphylogeny resolves global patterns of mushroom evolution.</title>
        <authorList>
            <person name="Varga T."/>
            <person name="Krizsan K."/>
            <person name="Foldi C."/>
            <person name="Dima B."/>
            <person name="Sanchez-Garcia M."/>
            <person name="Sanchez-Ramirez S."/>
            <person name="Szollosi G.J."/>
            <person name="Szarkandi J.G."/>
            <person name="Papp V."/>
            <person name="Albert L."/>
            <person name="Andreopoulos W."/>
            <person name="Angelini C."/>
            <person name="Antonin V."/>
            <person name="Barry K.W."/>
            <person name="Bougher N.L."/>
            <person name="Buchanan P."/>
            <person name="Buyck B."/>
            <person name="Bense V."/>
            <person name="Catcheside P."/>
            <person name="Chovatia M."/>
            <person name="Cooper J."/>
            <person name="Damon W."/>
            <person name="Desjardin D."/>
            <person name="Finy P."/>
            <person name="Geml J."/>
            <person name="Haridas S."/>
            <person name="Hughes K."/>
            <person name="Justo A."/>
            <person name="Karasinski D."/>
            <person name="Kautmanova I."/>
            <person name="Kiss B."/>
            <person name="Kocsube S."/>
            <person name="Kotiranta H."/>
            <person name="LaButti K.M."/>
            <person name="Lechner B.E."/>
            <person name="Liimatainen K."/>
            <person name="Lipzen A."/>
            <person name="Lukacs Z."/>
            <person name="Mihaltcheva S."/>
            <person name="Morgado L.N."/>
            <person name="Niskanen T."/>
            <person name="Noordeloos M.E."/>
            <person name="Ohm R.A."/>
            <person name="Ortiz-Santana B."/>
            <person name="Ovrebo C."/>
            <person name="Racz N."/>
            <person name="Riley R."/>
            <person name="Savchenko A."/>
            <person name="Shiryaev A."/>
            <person name="Soop K."/>
            <person name="Spirin V."/>
            <person name="Szebenyi C."/>
            <person name="Tomsovsky M."/>
            <person name="Tulloss R.E."/>
            <person name="Uehling J."/>
            <person name="Grigoriev I.V."/>
            <person name="Vagvolgyi C."/>
            <person name="Papp T."/>
            <person name="Martin F.M."/>
            <person name="Miettinen O."/>
            <person name="Hibbett D.S."/>
            <person name="Nagy L.G."/>
        </authorList>
    </citation>
    <scope>NUCLEOTIDE SEQUENCE [LARGE SCALE GENOMIC DNA]</scope>
    <source>
        <strain evidence="2 3">CBS 962.96</strain>
    </source>
</reference>
<accession>A0A4V4HB29</accession>
<protein>
    <submittedName>
        <fullName evidence="2">Uncharacterized protein</fullName>
    </submittedName>
</protein>
<dbReference type="OrthoDB" id="2963323at2759"/>
<feature type="non-terminal residue" evidence="2">
    <location>
        <position position="81"/>
    </location>
</feature>
<dbReference type="AlphaFoldDB" id="A0A4V4HB29"/>
<gene>
    <name evidence="2" type="ORF">K435DRAFT_637985</name>
</gene>
<feature type="non-terminal residue" evidence="2">
    <location>
        <position position="1"/>
    </location>
</feature>
<dbReference type="EMBL" id="ML180356">
    <property type="protein sequence ID" value="THU77715.1"/>
    <property type="molecule type" value="Genomic_DNA"/>
</dbReference>
<keyword evidence="3" id="KW-1185">Reference proteome</keyword>
<dbReference type="Proteomes" id="UP000297245">
    <property type="component" value="Unassembled WGS sequence"/>
</dbReference>
<evidence type="ECO:0000313" key="2">
    <source>
        <dbReference type="EMBL" id="THU77715.1"/>
    </source>
</evidence>
<evidence type="ECO:0000313" key="3">
    <source>
        <dbReference type="Proteomes" id="UP000297245"/>
    </source>
</evidence>
<evidence type="ECO:0000256" key="1">
    <source>
        <dbReference type="SAM" id="MobiDB-lite"/>
    </source>
</evidence>
<name>A0A4V4HB29_DENBC</name>
<organism evidence="2 3">
    <name type="scientific">Dendrothele bispora (strain CBS 962.96)</name>
    <dbReference type="NCBI Taxonomy" id="1314807"/>
    <lineage>
        <taxon>Eukaryota</taxon>
        <taxon>Fungi</taxon>
        <taxon>Dikarya</taxon>
        <taxon>Basidiomycota</taxon>
        <taxon>Agaricomycotina</taxon>
        <taxon>Agaricomycetes</taxon>
        <taxon>Agaricomycetidae</taxon>
        <taxon>Agaricales</taxon>
        <taxon>Agaricales incertae sedis</taxon>
        <taxon>Dendrothele</taxon>
    </lineage>
</organism>
<feature type="region of interest" description="Disordered" evidence="1">
    <location>
        <begin position="1"/>
        <end position="34"/>
    </location>
</feature>
<feature type="compositionally biased region" description="Polar residues" evidence="1">
    <location>
        <begin position="1"/>
        <end position="26"/>
    </location>
</feature>
<sequence>CVRSRVTGSGETITGTYTDDTLGGSSSREEETRVKKEIGDVYRVKETDSVQFALGMRLVHDRDKGTASLSMRAYFERLFTK</sequence>